<dbReference type="CDD" id="cd23509">
    <property type="entry name" value="Gnk2-like"/>
    <property type="match status" value="1"/>
</dbReference>
<accession>A0A9K3GTN4</accession>
<reference evidence="4" key="2">
    <citation type="submission" date="2020-06" db="EMBL/GenBank/DDBJ databases">
        <title>Helianthus annuus Genome sequencing and assembly Release 2.</title>
        <authorList>
            <person name="Gouzy J."/>
            <person name="Langlade N."/>
            <person name="Munos S."/>
        </authorList>
    </citation>
    <scope>NUCLEOTIDE SEQUENCE</scope>
    <source>
        <tissue evidence="4">Leaves</tissue>
    </source>
</reference>
<keyword evidence="1" id="KW-0732">Signal</keyword>
<gene>
    <name evidence="4" type="ORF">HanXRQr2_Chr17g0790981</name>
</gene>
<dbReference type="EMBL" id="MNCJ02000332">
    <property type="protein sequence ID" value="KAF5754423.1"/>
    <property type="molecule type" value="Genomic_DNA"/>
</dbReference>
<protein>
    <submittedName>
        <fullName evidence="4">Gnk2-like domain-containing protein</fullName>
    </submittedName>
</protein>
<dbReference type="OrthoDB" id="1909574at2759"/>
<proteinExistence type="predicted"/>
<dbReference type="AlphaFoldDB" id="A0A9K3GTN4"/>
<dbReference type="PANTHER" id="PTHR32099">
    <property type="entry name" value="CYSTEINE-RICH REPEAT SECRETORY PROTEIN"/>
    <property type="match status" value="1"/>
</dbReference>
<evidence type="ECO:0000259" key="3">
    <source>
        <dbReference type="PROSITE" id="PS51473"/>
    </source>
</evidence>
<evidence type="ECO:0000256" key="1">
    <source>
        <dbReference type="ARBA" id="ARBA00022729"/>
    </source>
</evidence>
<dbReference type="Gramene" id="mRNA:HanXRQr2_Chr17g0790981">
    <property type="protein sequence ID" value="CDS:HanXRQr2_Chr17g0790981.1"/>
    <property type="gene ID" value="HanXRQr2_Chr17g0790981"/>
</dbReference>
<evidence type="ECO:0000313" key="5">
    <source>
        <dbReference type="Proteomes" id="UP000215914"/>
    </source>
</evidence>
<reference evidence="4" key="1">
    <citation type="journal article" date="2017" name="Nature">
        <title>The sunflower genome provides insights into oil metabolism, flowering and Asterid evolution.</title>
        <authorList>
            <person name="Badouin H."/>
            <person name="Gouzy J."/>
            <person name="Grassa C.J."/>
            <person name="Murat F."/>
            <person name="Staton S.E."/>
            <person name="Cottret L."/>
            <person name="Lelandais-Briere C."/>
            <person name="Owens G.L."/>
            <person name="Carrere S."/>
            <person name="Mayjonade B."/>
            <person name="Legrand L."/>
            <person name="Gill N."/>
            <person name="Kane N.C."/>
            <person name="Bowers J.E."/>
            <person name="Hubner S."/>
            <person name="Bellec A."/>
            <person name="Berard A."/>
            <person name="Berges H."/>
            <person name="Blanchet N."/>
            <person name="Boniface M.C."/>
            <person name="Brunel D."/>
            <person name="Catrice O."/>
            <person name="Chaidir N."/>
            <person name="Claudel C."/>
            <person name="Donnadieu C."/>
            <person name="Faraut T."/>
            <person name="Fievet G."/>
            <person name="Helmstetter N."/>
            <person name="King M."/>
            <person name="Knapp S.J."/>
            <person name="Lai Z."/>
            <person name="Le Paslier M.C."/>
            <person name="Lippi Y."/>
            <person name="Lorenzon L."/>
            <person name="Mandel J.R."/>
            <person name="Marage G."/>
            <person name="Marchand G."/>
            <person name="Marquand E."/>
            <person name="Bret-Mestries E."/>
            <person name="Morien E."/>
            <person name="Nambeesan S."/>
            <person name="Nguyen T."/>
            <person name="Pegot-Espagnet P."/>
            <person name="Pouilly N."/>
            <person name="Raftis F."/>
            <person name="Sallet E."/>
            <person name="Schiex T."/>
            <person name="Thomas J."/>
            <person name="Vandecasteele C."/>
            <person name="Vares D."/>
            <person name="Vear F."/>
            <person name="Vautrin S."/>
            <person name="Crespi M."/>
            <person name="Mangin B."/>
            <person name="Burke J.M."/>
            <person name="Salse J."/>
            <person name="Munos S."/>
            <person name="Vincourt P."/>
            <person name="Rieseberg L.H."/>
            <person name="Langlade N.B."/>
        </authorList>
    </citation>
    <scope>NUCLEOTIDE SEQUENCE</scope>
    <source>
        <tissue evidence="4">Leaves</tissue>
    </source>
</reference>
<comment type="caution">
    <text evidence="4">The sequence shown here is derived from an EMBL/GenBank/DDBJ whole genome shotgun (WGS) entry which is preliminary data.</text>
</comment>
<dbReference type="Gene3D" id="3.30.430.20">
    <property type="entry name" value="Gnk2 domain, C-X8-C-X2-C motif"/>
    <property type="match status" value="1"/>
</dbReference>
<evidence type="ECO:0000256" key="2">
    <source>
        <dbReference type="ARBA" id="ARBA00022737"/>
    </source>
</evidence>
<keyword evidence="5" id="KW-1185">Reference proteome</keyword>
<dbReference type="PANTHER" id="PTHR32099:SF109">
    <property type="entry name" value="GNK2-LIKE DOMAIN-CONTAINING PROTEIN"/>
    <property type="match status" value="1"/>
</dbReference>
<dbReference type="Pfam" id="PF01657">
    <property type="entry name" value="Stress-antifung"/>
    <property type="match status" value="1"/>
</dbReference>
<keyword evidence="2" id="KW-0677">Repeat</keyword>
<dbReference type="InterPro" id="IPR038408">
    <property type="entry name" value="GNK2_sf"/>
</dbReference>
<organism evidence="4 5">
    <name type="scientific">Helianthus annuus</name>
    <name type="common">Common sunflower</name>
    <dbReference type="NCBI Taxonomy" id="4232"/>
    <lineage>
        <taxon>Eukaryota</taxon>
        <taxon>Viridiplantae</taxon>
        <taxon>Streptophyta</taxon>
        <taxon>Embryophyta</taxon>
        <taxon>Tracheophyta</taxon>
        <taxon>Spermatophyta</taxon>
        <taxon>Magnoliopsida</taxon>
        <taxon>eudicotyledons</taxon>
        <taxon>Gunneridae</taxon>
        <taxon>Pentapetalae</taxon>
        <taxon>asterids</taxon>
        <taxon>campanulids</taxon>
        <taxon>Asterales</taxon>
        <taxon>Asteraceae</taxon>
        <taxon>Asteroideae</taxon>
        <taxon>Heliantheae alliance</taxon>
        <taxon>Heliantheae</taxon>
        <taxon>Helianthus</taxon>
    </lineage>
</organism>
<dbReference type="PROSITE" id="PS51473">
    <property type="entry name" value="GNK2"/>
    <property type="match status" value="1"/>
</dbReference>
<sequence length="122" mass="13753">MDDVLYSLTGTNNGFGFYNSTSEQPKAAAICRGDIEPERCQRCVDDATHRLRQVCPNKMEAKGWYDTCFLWYSNRIIGGGVGYYFYNGNNVSDSSFDQWNQTEVDLLGELRSEAAGGVQLRK</sequence>
<dbReference type="Proteomes" id="UP000215914">
    <property type="component" value="Unassembled WGS sequence"/>
</dbReference>
<name>A0A9K3GTN4_HELAN</name>
<feature type="domain" description="Gnk2-homologous" evidence="3">
    <location>
        <begin position="1"/>
        <end position="77"/>
    </location>
</feature>
<dbReference type="InterPro" id="IPR002902">
    <property type="entry name" value="GNK2"/>
</dbReference>
<evidence type="ECO:0000313" key="4">
    <source>
        <dbReference type="EMBL" id="KAF5754423.1"/>
    </source>
</evidence>